<dbReference type="GO" id="GO:0006355">
    <property type="term" value="P:regulation of DNA-templated transcription"/>
    <property type="evidence" value="ECO:0000318"/>
    <property type="project" value="GO_Central"/>
</dbReference>
<sequence length="339" mass="35918">MVPARNLQLLRDAHGTPFIRDVAAGVNALTAQPTPRPSHHMAQEPINQDPSKPPPPQERQQMHQEERRGEALVVLPPQQPHPAGTSGSSSGGSSSNGGGGAGGGDWLRLGLGQASPGPSGAAPDIDLFAADRAGTAGPRQEMLPGMDMPPGGFLRPAMPGIPQASLQMSVPRAGPPWLPPWSHAAQQPQLLLPFGHRGLYGPGSPAAGPSGFDTTRVVLPPPAATAAAAAAAGVWFVFQAAPHQGREPFLPQIPRSYLRIKDGRVTVRLLIKYLANKLGLEDESEVEITCRGRPLLPFMTLQHVRDSIWCQRDAVSTSVAPDTSTANHIMVLQYGRRPQ</sequence>
<dbReference type="OMA" id="AGPRQEM"/>
<name>A0A3B6C940_WHEAT</name>
<dbReference type="RefSeq" id="XP_044324268.1">
    <property type="nucleotide sequence ID" value="XM_044468333.1"/>
</dbReference>
<dbReference type="Gramene" id="TraesNOR2B03G00969190.1">
    <property type="protein sequence ID" value="TraesNOR2B03G00969190.1"/>
    <property type="gene ID" value="TraesNOR2B03G00969190"/>
</dbReference>
<dbReference type="EnsemblPlants" id="TraesCS2B02G303900.1">
    <property type="protein sequence ID" value="TraesCS2B02G303900.1"/>
    <property type="gene ID" value="TraesCS2B02G303900"/>
</dbReference>
<reference evidence="3" key="2">
    <citation type="submission" date="2018-10" db="UniProtKB">
        <authorList>
            <consortium name="EnsemblPlants"/>
        </authorList>
    </citation>
    <scope>IDENTIFICATION</scope>
</reference>
<dbReference type="Gramene" id="TraesCLE_scaffold_000111_01G000100.1">
    <property type="protein sequence ID" value="TraesCLE_scaffold_000111_01G000100.1"/>
    <property type="gene ID" value="TraesCLE_scaffold_000111_01G000100"/>
</dbReference>
<dbReference type="GO" id="GO:0005634">
    <property type="term" value="C:nucleus"/>
    <property type="evidence" value="ECO:0000318"/>
    <property type="project" value="GO_Central"/>
</dbReference>
<dbReference type="Gene3D" id="3.10.20.90">
    <property type="entry name" value="Phosphatidylinositol 3-kinase Catalytic Subunit, Chain A, domain 1"/>
    <property type="match status" value="1"/>
</dbReference>
<dbReference type="STRING" id="4565.A0A3B6C940"/>
<dbReference type="Proteomes" id="UP000019116">
    <property type="component" value="Chromosome 2B"/>
</dbReference>
<evidence type="ECO:0000259" key="2">
    <source>
        <dbReference type="Pfam" id="PF16207"/>
    </source>
</evidence>
<dbReference type="PaxDb" id="4565-Traes_2BL_B8EBA2B1D.2"/>
<keyword evidence="4" id="KW-1185">Reference proteome</keyword>
<reference evidence="3" key="1">
    <citation type="submission" date="2018-08" db="EMBL/GenBank/DDBJ databases">
        <authorList>
            <person name="Rossello M."/>
        </authorList>
    </citation>
    <scope>NUCLEOTIDE SEQUENCE [LARGE SCALE GENOMIC DNA]</scope>
    <source>
        <strain evidence="3">cv. Chinese Spring</strain>
    </source>
</reference>
<dbReference type="PANTHER" id="PTHR47290:SF4">
    <property type="entry name" value="RING FINGER PROTEIN"/>
    <property type="match status" value="1"/>
</dbReference>
<dbReference type="Gramene" id="TraesCAD_scaffold_007917_01G000100.1">
    <property type="protein sequence ID" value="TraesCAD_scaffold_007917_01G000100.1"/>
    <property type="gene ID" value="TraesCAD_scaffold_007917_01G000100"/>
</dbReference>
<dbReference type="Gramene" id="TraesCS2B02G303900.1">
    <property type="protein sequence ID" value="TraesCS2B02G303900.1"/>
    <property type="gene ID" value="TraesCS2B02G303900"/>
</dbReference>
<evidence type="ECO:0000256" key="1">
    <source>
        <dbReference type="SAM" id="MobiDB-lite"/>
    </source>
</evidence>
<evidence type="ECO:0000313" key="4">
    <source>
        <dbReference type="Proteomes" id="UP000019116"/>
    </source>
</evidence>
<protein>
    <recommendedName>
        <fullName evidence="2">RAWUL domain-containing protein</fullName>
    </recommendedName>
</protein>
<accession>A0A3B6C940</accession>
<organism evidence="3">
    <name type="scientific">Triticum aestivum</name>
    <name type="common">Wheat</name>
    <dbReference type="NCBI Taxonomy" id="4565"/>
    <lineage>
        <taxon>Eukaryota</taxon>
        <taxon>Viridiplantae</taxon>
        <taxon>Streptophyta</taxon>
        <taxon>Embryophyta</taxon>
        <taxon>Tracheophyta</taxon>
        <taxon>Spermatophyta</taxon>
        <taxon>Magnoliopsida</taxon>
        <taxon>Liliopsida</taxon>
        <taxon>Poales</taxon>
        <taxon>Poaceae</taxon>
        <taxon>BOP clade</taxon>
        <taxon>Pooideae</taxon>
        <taxon>Triticodae</taxon>
        <taxon>Triticeae</taxon>
        <taxon>Triticinae</taxon>
        <taxon>Triticum</taxon>
    </lineage>
</organism>
<dbReference type="InterPro" id="IPR044171">
    <property type="entry name" value="LAX2-like"/>
</dbReference>
<dbReference type="Gramene" id="TraesMAC2B03G00953560.1">
    <property type="protein sequence ID" value="TraesMAC2B03G00953560.1"/>
    <property type="gene ID" value="TraesMAC2B03G00953560"/>
</dbReference>
<dbReference type="AlphaFoldDB" id="A0A3B6C940"/>
<evidence type="ECO:0000313" key="3">
    <source>
        <dbReference type="EnsemblPlants" id="TraesCS2B02G303900.1"/>
    </source>
</evidence>
<dbReference type="Gramene" id="TraesLDM2B03G00956560.1">
    <property type="protein sequence ID" value="TraesLDM2B03G00956560.1"/>
    <property type="gene ID" value="TraesLDM2B03G00956560"/>
</dbReference>
<feature type="compositionally biased region" description="Low complexity" evidence="1">
    <location>
        <begin position="84"/>
        <end position="93"/>
    </location>
</feature>
<dbReference type="SMR" id="A0A3B6C940"/>
<gene>
    <name evidence="3" type="primary">LOC123045334</name>
</gene>
<dbReference type="GeneID" id="123045334"/>
<dbReference type="InterPro" id="IPR032443">
    <property type="entry name" value="RAWUL"/>
</dbReference>
<proteinExistence type="predicted"/>
<feature type="compositionally biased region" description="Basic and acidic residues" evidence="1">
    <location>
        <begin position="60"/>
        <end position="70"/>
    </location>
</feature>
<dbReference type="PANTHER" id="PTHR47290">
    <property type="entry name" value="RING FINGER PROTEIN"/>
    <property type="match status" value="1"/>
</dbReference>
<feature type="compositionally biased region" description="Gly residues" evidence="1">
    <location>
        <begin position="94"/>
        <end position="105"/>
    </location>
</feature>
<dbReference type="OrthoDB" id="1932457at2759"/>
<feature type="region of interest" description="Disordered" evidence="1">
    <location>
        <begin position="30"/>
        <end position="125"/>
    </location>
</feature>
<feature type="domain" description="RAWUL" evidence="2">
    <location>
        <begin position="264"/>
        <end position="312"/>
    </location>
</feature>
<dbReference type="Pfam" id="PF16207">
    <property type="entry name" value="RAWUL"/>
    <property type="match status" value="1"/>
</dbReference>